<evidence type="ECO:0000313" key="2">
    <source>
        <dbReference type="EMBL" id="KAJ1099621.1"/>
    </source>
</evidence>
<dbReference type="EMBL" id="JANPWB010000014">
    <property type="protein sequence ID" value="KAJ1099621.1"/>
    <property type="molecule type" value="Genomic_DNA"/>
</dbReference>
<organism evidence="2 3">
    <name type="scientific">Pleurodeles waltl</name>
    <name type="common">Iberian ribbed newt</name>
    <dbReference type="NCBI Taxonomy" id="8319"/>
    <lineage>
        <taxon>Eukaryota</taxon>
        <taxon>Metazoa</taxon>
        <taxon>Chordata</taxon>
        <taxon>Craniata</taxon>
        <taxon>Vertebrata</taxon>
        <taxon>Euteleostomi</taxon>
        <taxon>Amphibia</taxon>
        <taxon>Batrachia</taxon>
        <taxon>Caudata</taxon>
        <taxon>Salamandroidea</taxon>
        <taxon>Salamandridae</taxon>
        <taxon>Pleurodelinae</taxon>
        <taxon>Pleurodeles</taxon>
    </lineage>
</organism>
<evidence type="ECO:0000313" key="3">
    <source>
        <dbReference type="Proteomes" id="UP001066276"/>
    </source>
</evidence>
<keyword evidence="3" id="KW-1185">Reference proteome</keyword>
<dbReference type="AlphaFoldDB" id="A0AAV7M741"/>
<feature type="region of interest" description="Disordered" evidence="1">
    <location>
        <begin position="1"/>
        <end position="78"/>
    </location>
</feature>
<feature type="compositionally biased region" description="Basic and acidic residues" evidence="1">
    <location>
        <begin position="1"/>
        <end position="11"/>
    </location>
</feature>
<accession>A0AAV7M741</accession>
<protein>
    <submittedName>
        <fullName evidence="2">Uncharacterized protein</fullName>
    </submittedName>
</protein>
<comment type="caution">
    <text evidence="2">The sequence shown here is derived from an EMBL/GenBank/DDBJ whole genome shotgun (WGS) entry which is preliminary data.</text>
</comment>
<evidence type="ECO:0000256" key="1">
    <source>
        <dbReference type="SAM" id="MobiDB-lite"/>
    </source>
</evidence>
<reference evidence="2" key="1">
    <citation type="journal article" date="2022" name="bioRxiv">
        <title>Sequencing and chromosome-scale assembly of the giantPleurodeles waltlgenome.</title>
        <authorList>
            <person name="Brown T."/>
            <person name="Elewa A."/>
            <person name="Iarovenko S."/>
            <person name="Subramanian E."/>
            <person name="Araus A.J."/>
            <person name="Petzold A."/>
            <person name="Susuki M."/>
            <person name="Suzuki K.-i.T."/>
            <person name="Hayashi T."/>
            <person name="Toyoda A."/>
            <person name="Oliveira C."/>
            <person name="Osipova E."/>
            <person name="Leigh N.D."/>
            <person name="Simon A."/>
            <person name="Yun M.H."/>
        </authorList>
    </citation>
    <scope>NUCLEOTIDE SEQUENCE</scope>
    <source>
        <strain evidence="2">20211129_DDA</strain>
        <tissue evidence="2">Liver</tissue>
    </source>
</reference>
<dbReference type="Proteomes" id="UP001066276">
    <property type="component" value="Chromosome 10"/>
</dbReference>
<gene>
    <name evidence="2" type="ORF">NDU88_004720</name>
</gene>
<proteinExistence type="predicted"/>
<sequence length="110" mass="11914">MTWSLPEEKGIGGDATLAPTIEGEKPTAPGGKDDAGPAKPLENPQGQEKNREESPKVQTRNPASLQGKDLMKQPSHAPGGVWLHKVWAFLKEGRASSKRHITEPGWGDRK</sequence>
<name>A0AAV7M741_PLEWA</name>